<dbReference type="Pfam" id="PF01475">
    <property type="entry name" value="FUR"/>
    <property type="match status" value="1"/>
</dbReference>
<protein>
    <submittedName>
        <fullName evidence="11">Transcriptional regulator, Fur family</fullName>
    </submittedName>
</protein>
<dbReference type="GO" id="GO:0000976">
    <property type="term" value="F:transcription cis-regulatory region binding"/>
    <property type="evidence" value="ECO:0007669"/>
    <property type="project" value="TreeGrafter"/>
</dbReference>
<dbReference type="PANTHER" id="PTHR33202:SF1">
    <property type="entry name" value="FERRIC UPTAKE REGULATION PROTEIN"/>
    <property type="match status" value="1"/>
</dbReference>
<keyword evidence="6" id="KW-0805">Transcription regulation</keyword>
<keyword evidence="10" id="KW-0408">Iron</keyword>
<dbReference type="GO" id="GO:1900376">
    <property type="term" value="P:regulation of secondary metabolite biosynthetic process"/>
    <property type="evidence" value="ECO:0007669"/>
    <property type="project" value="TreeGrafter"/>
</dbReference>
<organism evidence="11 12">
    <name type="scientific">Aerococcus christensenii</name>
    <dbReference type="NCBI Taxonomy" id="87541"/>
    <lineage>
        <taxon>Bacteria</taxon>
        <taxon>Bacillati</taxon>
        <taxon>Bacillota</taxon>
        <taxon>Bacilli</taxon>
        <taxon>Lactobacillales</taxon>
        <taxon>Aerococcaceae</taxon>
        <taxon>Aerococcus</taxon>
    </lineage>
</organism>
<comment type="cofactor">
    <cofactor evidence="10">
        <name>Mn(2+)</name>
        <dbReference type="ChEBI" id="CHEBI:29035"/>
    </cofactor>
    <cofactor evidence="10">
        <name>Fe(2+)</name>
        <dbReference type="ChEBI" id="CHEBI:29033"/>
    </cofactor>
    <text evidence="10">Binds 1 Mn(2+) or Fe(2+) ion per subunit.</text>
</comment>
<dbReference type="InterPro" id="IPR036390">
    <property type="entry name" value="WH_DNA-bd_sf"/>
</dbReference>
<evidence type="ECO:0000256" key="8">
    <source>
        <dbReference type="ARBA" id="ARBA00023163"/>
    </source>
</evidence>
<dbReference type="OrthoDB" id="8659436at2"/>
<evidence type="ECO:0000256" key="1">
    <source>
        <dbReference type="ARBA" id="ARBA00004496"/>
    </source>
</evidence>
<dbReference type="Proteomes" id="UP000070422">
    <property type="component" value="Unassembled WGS sequence"/>
</dbReference>
<proteinExistence type="inferred from homology"/>
<evidence type="ECO:0000256" key="6">
    <source>
        <dbReference type="ARBA" id="ARBA00023015"/>
    </source>
</evidence>
<dbReference type="RefSeq" id="WP_060937281.1">
    <property type="nucleotide sequence ID" value="NZ_JASOZP010000013.1"/>
</dbReference>
<gene>
    <name evidence="11" type="ORF">HMPREF3187_01602</name>
</gene>
<dbReference type="GO" id="GO:0005737">
    <property type="term" value="C:cytoplasm"/>
    <property type="evidence" value="ECO:0007669"/>
    <property type="project" value="UniProtKB-SubCell"/>
</dbReference>
<keyword evidence="3" id="KW-0963">Cytoplasm</keyword>
<keyword evidence="9" id="KW-0479">Metal-binding</keyword>
<dbReference type="InterPro" id="IPR043135">
    <property type="entry name" value="Fur_C"/>
</dbReference>
<dbReference type="Gene3D" id="1.10.10.10">
    <property type="entry name" value="Winged helix-like DNA-binding domain superfamily/Winged helix DNA-binding domain"/>
    <property type="match status" value="1"/>
</dbReference>
<dbReference type="AlphaFoldDB" id="A0A133XS01"/>
<evidence type="ECO:0000313" key="12">
    <source>
        <dbReference type="Proteomes" id="UP000070422"/>
    </source>
</evidence>
<feature type="binding site" evidence="9">
    <location>
        <position position="102"/>
    </location>
    <ligand>
        <name>Zn(2+)</name>
        <dbReference type="ChEBI" id="CHEBI:29105"/>
    </ligand>
</feature>
<dbReference type="PATRIC" id="fig|87541.4.peg.1591"/>
<evidence type="ECO:0000256" key="7">
    <source>
        <dbReference type="ARBA" id="ARBA00023125"/>
    </source>
</evidence>
<feature type="binding site" evidence="9">
    <location>
        <position position="139"/>
    </location>
    <ligand>
        <name>Zn(2+)</name>
        <dbReference type="ChEBI" id="CHEBI:29105"/>
    </ligand>
</feature>
<feature type="binding site" evidence="9">
    <location>
        <position position="136"/>
    </location>
    <ligand>
        <name>Zn(2+)</name>
        <dbReference type="ChEBI" id="CHEBI:29105"/>
    </ligand>
</feature>
<reference evidence="11 12" key="1">
    <citation type="submission" date="2016-01" db="EMBL/GenBank/DDBJ databases">
        <authorList>
            <person name="Oliw E.H."/>
        </authorList>
    </citation>
    <scope>NUCLEOTIDE SEQUENCE [LARGE SCALE GENOMIC DNA]</scope>
    <source>
        <strain evidence="11 12">KA00635</strain>
    </source>
</reference>
<evidence type="ECO:0000256" key="2">
    <source>
        <dbReference type="ARBA" id="ARBA00007957"/>
    </source>
</evidence>
<dbReference type="PANTHER" id="PTHR33202">
    <property type="entry name" value="ZINC UPTAKE REGULATION PROTEIN"/>
    <property type="match status" value="1"/>
</dbReference>
<dbReference type="EMBL" id="LSCQ01000090">
    <property type="protein sequence ID" value="KXB33713.1"/>
    <property type="molecule type" value="Genomic_DNA"/>
</dbReference>
<dbReference type="GO" id="GO:0008270">
    <property type="term" value="F:zinc ion binding"/>
    <property type="evidence" value="ECO:0007669"/>
    <property type="project" value="TreeGrafter"/>
</dbReference>
<evidence type="ECO:0000256" key="9">
    <source>
        <dbReference type="PIRSR" id="PIRSR602481-1"/>
    </source>
</evidence>
<comment type="caution">
    <text evidence="11">The sequence shown here is derived from an EMBL/GenBank/DDBJ whole genome shotgun (WGS) entry which is preliminary data.</text>
</comment>
<comment type="subcellular location">
    <subcellularLocation>
        <location evidence="1">Cytoplasm</location>
    </subcellularLocation>
</comment>
<feature type="binding site" evidence="10">
    <location>
        <position position="93"/>
    </location>
    <ligand>
        <name>Fe cation</name>
        <dbReference type="ChEBI" id="CHEBI:24875"/>
    </ligand>
</feature>
<dbReference type="GO" id="GO:0003700">
    <property type="term" value="F:DNA-binding transcription factor activity"/>
    <property type="evidence" value="ECO:0007669"/>
    <property type="project" value="InterPro"/>
</dbReference>
<keyword evidence="5 9" id="KW-0862">Zinc</keyword>
<name>A0A133XS01_9LACT</name>
<evidence type="ECO:0000256" key="3">
    <source>
        <dbReference type="ARBA" id="ARBA00022490"/>
    </source>
</evidence>
<dbReference type="STRING" id="87541.AWM71_07700"/>
<keyword evidence="8" id="KW-0804">Transcription</keyword>
<evidence type="ECO:0000313" key="11">
    <source>
        <dbReference type="EMBL" id="KXB33713.1"/>
    </source>
</evidence>
<accession>A0A133XS01</accession>
<feature type="binding site" evidence="10">
    <location>
        <position position="128"/>
    </location>
    <ligand>
        <name>Fe cation</name>
        <dbReference type="ChEBI" id="CHEBI:24875"/>
    </ligand>
</feature>
<comment type="cofactor">
    <cofactor evidence="9">
        <name>Zn(2+)</name>
        <dbReference type="ChEBI" id="CHEBI:29105"/>
    </cofactor>
    <text evidence="9">Binds 1 zinc ion per subunit.</text>
</comment>
<evidence type="ECO:0000256" key="10">
    <source>
        <dbReference type="PIRSR" id="PIRSR602481-2"/>
    </source>
</evidence>
<dbReference type="InterPro" id="IPR002481">
    <property type="entry name" value="FUR"/>
</dbReference>
<dbReference type="SUPFAM" id="SSF46785">
    <property type="entry name" value="Winged helix' DNA-binding domain"/>
    <property type="match status" value="1"/>
</dbReference>
<evidence type="ECO:0000256" key="5">
    <source>
        <dbReference type="ARBA" id="ARBA00022833"/>
    </source>
</evidence>
<keyword evidence="4" id="KW-0678">Repressor</keyword>
<evidence type="ECO:0000256" key="4">
    <source>
        <dbReference type="ARBA" id="ARBA00022491"/>
    </source>
</evidence>
<dbReference type="Gene3D" id="3.30.1490.190">
    <property type="match status" value="1"/>
</dbReference>
<sequence>MVDFVKASMNYLSELGYKYTKRRADMLAVFSDDPLHYKSAKEVQRTLAKDHPSISFDTVYRNLRLFVELELLEESEIDGGMVFRQHCDPILGHHHHFICTSCGGTVPVRLGDISQYQEQLEGYLIQSHVFQLRGLCPDCRKKAAEKRKCPDDCRKKDSCSHSHNR</sequence>
<keyword evidence="7" id="KW-0238">DNA-binding</keyword>
<dbReference type="GO" id="GO:0045892">
    <property type="term" value="P:negative regulation of DNA-templated transcription"/>
    <property type="evidence" value="ECO:0007669"/>
    <property type="project" value="TreeGrafter"/>
</dbReference>
<comment type="similarity">
    <text evidence="2">Belongs to the Fur family.</text>
</comment>
<feature type="binding site" evidence="9">
    <location>
        <position position="99"/>
    </location>
    <ligand>
        <name>Zn(2+)</name>
        <dbReference type="ChEBI" id="CHEBI:29105"/>
    </ligand>
</feature>
<dbReference type="InterPro" id="IPR036388">
    <property type="entry name" value="WH-like_DNA-bd_sf"/>
</dbReference>